<keyword evidence="5" id="KW-0488">Methylation</keyword>
<evidence type="ECO:0000256" key="1">
    <source>
        <dbReference type="ARBA" id="ARBA00004377"/>
    </source>
</evidence>
<dbReference type="InterPro" id="IPR012902">
    <property type="entry name" value="N_methyl_site"/>
</dbReference>
<dbReference type="InterPro" id="IPR013545">
    <property type="entry name" value="T2SS_protein-GspG_C"/>
</dbReference>
<evidence type="ECO:0000256" key="4">
    <source>
        <dbReference type="ARBA" id="ARBA00022475"/>
    </source>
</evidence>
<evidence type="ECO:0000256" key="6">
    <source>
        <dbReference type="ARBA" id="ARBA00022519"/>
    </source>
</evidence>
<dbReference type="NCBIfam" id="TIGR01710">
    <property type="entry name" value="typeII_sec_gspG"/>
    <property type="match status" value="1"/>
</dbReference>
<comment type="caution">
    <text evidence="12">The sequence shown here is derived from an EMBL/GenBank/DDBJ whole genome shotgun (WGS) entry which is preliminary data.</text>
</comment>
<dbReference type="InterPro" id="IPR000983">
    <property type="entry name" value="Bac_GSPG_pilin"/>
</dbReference>
<dbReference type="GO" id="GO:0015627">
    <property type="term" value="C:type II protein secretion system complex"/>
    <property type="evidence" value="ECO:0007669"/>
    <property type="project" value="InterPro"/>
</dbReference>
<comment type="similarity">
    <text evidence="2">Belongs to the GSP G family.</text>
</comment>
<dbReference type="OrthoDB" id="2111889at2"/>
<dbReference type="GO" id="GO:0005886">
    <property type="term" value="C:plasma membrane"/>
    <property type="evidence" value="ECO:0007669"/>
    <property type="project" value="UniProtKB-SubCell"/>
</dbReference>
<evidence type="ECO:0000256" key="8">
    <source>
        <dbReference type="ARBA" id="ARBA00022989"/>
    </source>
</evidence>
<dbReference type="AlphaFoldDB" id="A0A2T5IWF8"/>
<keyword evidence="9 10" id="KW-0472">Membrane</keyword>
<dbReference type="PANTHER" id="PTHR30093">
    <property type="entry name" value="GENERAL SECRETION PATHWAY PROTEIN G"/>
    <property type="match status" value="1"/>
</dbReference>
<dbReference type="Pfam" id="PF08334">
    <property type="entry name" value="T2SSG"/>
    <property type="match status" value="1"/>
</dbReference>
<proteinExistence type="inferred from homology"/>
<evidence type="ECO:0000313" key="13">
    <source>
        <dbReference type="Proteomes" id="UP000244223"/>
    </source>
</evidence>
<keyword evidence="13" id="KW-1185">Reference proteome</keyword>
<dbReference type="SUPFAM" id="SSF54523">
    <property type="entry name" value="Pili subunits"/>
    <property type="match status" value="1"/>
</dbReference>
<dbReference type="InterPro" id="IPR010054">
    <property type="entry name" value="Type2_sec_GspG"/>
</dbReference>
<evidence type="ECO:0000256" key="9">
    <source>
        <dbReference type="ARBA" id="ARBA00023136"/>
    </source>
</evidence>
<keyword evidence="6" id="KW-0997">Cell inner membrane</keyword>
<feature type="domain" description="Type II secretion system protein GspG C-terminal" evidence="11">
    <location>
        <begin position="31"/>
        <end position="135"/>
    </location>
</feature>
<dbReference type="Pfam" id="PF07963">
    <property type="entry name" value="N_methyl"/>
    <property type="match status" value="1"/>
</dbReference>
<protein>
    <recommendedName>
        <fullName evidence="3">Type II secretion system core protein G</fullName>
    </recommendedName>
</protein>
<accession>A0A2T5IWF8</accession>
<reference evidence="12 13" key="1">
    <citation type="submission" date="2018-04" db="EMBL/GenBank/DDBJ databases">
        <title>Genomic Encyclopedia of Archaeal and Bacterial Type Strains, Phase II (KMG-II): from individual species to whole genera.</title>
        <authorList>
            <person name="Goeker M."/>
        </authorList>
    </citation>
    <scope>NUCLEOTIDE SEQUENCE [LARGE SCALE GENOMIC DNA]</scope>
    <source>
        <strain evidence="12 13">DSM 5822</strain>
    </source>
</reference>
<evidence type="ECO:0000256" key="10">
    <source>
        <dbReference type="SAM" id="Phobius"/>
    </source>
</evidence>
<dbReference type="InterPro" id="IPR045584">
    <property type="entry name" value="Pilin-like"/>
</dbReference>
<keyword evidence="7 10" id="KW-0812">Transmembrane</keyword>
<comment type="subcellular location">
    <subcellularLocation>
        <location evidence="1">Cell inner membrane</location>
        <topology evidence="1">Single-pass membrane protein</topology>
    </subcellularLocation>
</comment>
<evidence type="ECO:0000259" key="11">
    <source>
        <dbReference type="Pfam" id="PF08334"/>
    </source>
</evidence>
<evidence type="ECO:0000256" key="7">
    <source>
        <dbReference type="ARBA" id="ARBA00022692"/>
    </source>
</evidence>
<evidence type="ECO:0000256" key="2">
    <source>
        <dbReference type="ARBA" id="ARBA00009984"/>
    </source>
</evidence>
<dbReference type="EMBL" id="QAON01000013">
    <property type="protein sequence ID" value="PTQ88280.1"/>
    <property type="molecule type" value="Genomic_DNA"/>
</dbReference>
<gene>
    <name evidence="12" type="ORF">C8N29_11347</name>
</gene>
<keyword evidence="4" id="KW-1003">Cell membrane</keyword>
<dbReference type="PANTHER" id="PTHR30093:SF44">
    <property type="entry name" value="TYPE II SECRETION SYSTEM CORE PROTEIN G"/>
    <property type="match status" value="1"/>
</dbReference>
<evidence type="ECO:0000256" key="5">
    <source>
        <dbReference type="ARBA" id="ARBA00022481"/>
    </source>
</evidence>
<dbReference type="Proteomes" id="UP000244223">
    <property type="component" value="Unassembled WGS sequence"/>
</dbReference>
<name>A0A2T5IWF8_9GAMM</name>
<dbReference type="NCBIfam" id="TIGR02532">
    <property type="entry name" value="IV_pilin_GFxxxE"/>
    <property type="match status" value="1"/>
</dbReference>
<dbReference type="Gene3D" id="3.30.700.10">
    <property type="entry name" value="Glycoprotein, Type 4 Pilin"/>
    <property type="match status" value="1"/>
</dbReference>
<dbReference type="PROSITE" id="PS00409">
    <property type="entry name" value="PROKAR_NTER_METHYL"/>
    <property type="match status" value="1"/>
</dbReference>
<keyword evidence="8 10" id="KW-1133">Transmembrane helix</keyword>
<sequence>MQASMKGFTLIEVMVVVVILGILAAVIVPSVVGKDEQARRTLAQTSLSNVANALEMYRLDNHKYPTTQEGLEALVNKPASAKSFPPGGYLKSIPNDPWDNPIQYVAPGSAGKAYDLYSFGSDGQEGGEEDNADIYYK</sequence>
<feature type="transmembrane region" description="Helical" evidence="10">
    <location>
        <begin position="7"/>
        <end position="32"/>
    </location>
</feature>
<evidence type="ECO:0000256" key="3">
    <source>
        <dbReference type="ARBA" id="ARBA00020042"/>
    </source>
</evidence>
<dbReference type="RefSeq" id="WP_107866389.1">
    <property type="nucleotide sequence ID" value="NZ_QAON01000013.1"/>
</dbReference>
<dbReference type="PRINTS" id="PR00813">
    <property type="entry name" value="BCTERIALGSPG"/>
</dbReference>
<organism evidence="12 13">
    <name type="scientific">Agitococcus lubricus</name>
    <dbReference type="NCBI Taxonomy" id="1077255"/>
    <lineage>
        <taxon>Bacteria</taxon>
        <taxon>Pseudomonadati</taxon>
        <taxon>Pseudomonadota</taxon>
        <taxon>Gammaproteobacteria</taxon>
        <taxon>Moraxellales</taxon>
        <taxon>Moraxellaceae</taxon>
        <taxon>Agitococcus</taxon>
    </lineage>
</organism>
<evidence type="ECO:0000313" key="12">
    <source>
        <dbReference type="EMBL" id="PTQ88280.1"/>
    </source>
</evidence>
<dbReference type="GO" id="GO:0015628">
    <property type="term" value="P:protein secretion by the type II secretion system"/>
    <property type="evidence" value="ECO:0007669"/>
    <property type="project" value="InterPro"/>
</dbReference>